<feature type="transmembrane region" description="Helical" evidence="1">
    <location>
        <begin position="6"/>
        <end position="27"/>
    </location>
</feature>
<keyword evidence="1" id="KW-0812">Transmembrane</keyword>
<proteinExistence type="predicted"/>
<protein>
    <submittedName>
        <fullName evidence="2">Uncharacterized protein</fullName>
    </submittedName>
</protein>
<evidence type="ECO:0000313" key="2">
    <source>
        <dbReference type="EMBL" id="KAJ8340770.1"/>
    </source>
</evidence>
<comment type="caution">
    <text evidence="2">The sequence shown here is derived from an EMBL/GenBank/DDBJ whole genome shotgun (WGS) entry which is preliminary data.</text>
</comment>
<reference evidence="2" key="1">
    <citation type="journal article" date="2023" name="Science">
        <title>Genome structures resolve the early diversification of teleost fishes.</title>
        <authorList>
            <person name="Parey E."/>
            <person name="Louis A."/>
            <person name="Montfort J."/>
            <person name="Bouchez O."/>
            <person name="Roques C."/>
            <person name="Iampietro C."/>
            <person name="Lluch J."/>
            <person name="Castinel A."/>
            <person name="Donnadieu C."/>
            <person name="Desvignes T."/>
            <person name="Floi Bucao C."/>
            <person name="Jouanno E."/>
            <person name="Wen M."/>
            <person name="Mejri S."/>
            <person name="Dirks R."/>
            <person name="Jansen H."/>
            <person name="Henkel C."/>
            <person name="Chen W.J."/>
            <person name="Zahm M."/>
            <person name="Cabau C."/>
            <person name="Klopp C."/>
            <person name="Thompson A.W."/>
            <person name="Robinson-Rechavi M."/>
            <person name="Braasch I."/>
            <person name="Lecointre G."/>
            <person name="Bobe J."/>
            <person name="Postlethwait J.H."/>
            <person name="Berthelot C."/>
            <person name="Roest Crollius H."/>
            <person name="Guiguen Y."/>
        </authorList>
    </citation>
    <scope>NUCLEOTIDE SEQUENCE</scope>
    <source>
        <strain evidence="2">WJC10195</strain>
    </source>
</reference>
<evidence type="ECO:0000313" key="3">
    <source>
        <dbReference type="Proteomes" id="UP001152622"/>
    </source>
</evidence>
<organism evidence="2 3">
    <name type="scientific">Synaphobranchus kaupii</name>
    <name type="common">Kaup's arrowtooth eel</name>
    <dbReference type="NCBI Taxonomy" id="118154"/>
    <lineage>
        <taxon>Eukaryota</taxon>
        <taxon>Metazoa</taxon>
        <taxon>Chordata</taxon>
        <taxon>Craniata</taxon>
        <taxon>Vertebrata</taxon>
        <taxon>Euteleostomi</taxon>
        <taxon>Actinopterygii</taxon>
        <taxon>Neopterygii</taxon>
        <taxon>Teleostei</taxon>
        <taxon>Anguilliformes</taxon>
        <taxon>Synaphobranchidae</taxon>
        <taxon>Synaphobranchus</taxon>
    </lineage>
</organism>
<dbReference type="OrthoDB" id="1058301at2759"/>
<dbReference type="Proteomes" id="UP001152622">
    <property type="component" value="Chromosome 15"/>
</dbReference>
<gene>
    <name evidence="2" type="ORF">SKAU_G00330610</name>
</gene>
<sequence>MSPDEYKLLWIAMDLASLAVVIGIFVFKTAPCEPPSQTGPAPTDAFMWRLSGMQRYNPEQIMLSAAVRRSSPDVNMMKEKLIFSEVSNGMGGGDELSVSGLLHKPRHRPLTRATYTEAHRT</sequence>
<evidence type="ECO:0000256" key="1">
    <source>
        <dbReference type="SAM" id="Phobius"/>
    </source>
</evidence>
<accession>A0A9Q1IHI3</accession>
<keyword evidence="1" id="KW-0472">Membrane</keyword>
<keyword evidence="3" id="KW-1185">Reference proteome</keyword>
<dbReference type="AlphaFoldDB" id="A0A9Q1IHI3"/>
<keyword evidence="1" id="KW-1133">Transmembrane helix</keyword>
<dbReference type="EMBL" id="JAINUF010000015">
    <property type="protein sequence ID" value="KAJ8340770.1"/>
    <property type="molecule type" value="Genomic_DNA"/>
</dbReference>
<name>A0A9Q1IHI3_SYNKA</name>